<dbReference type="PIRSF" id="PIRSF006661">
    <property type="entry name" value="PP-lp_UCP006661"/>
    <property type="match status" value="1"/>
</dbReference>
<dbReference type="Gene3D" id="3.40.50.620">
    <property type="entry name" value="HUPs"/>
    <property type="match status" value="1"/>
</dbReference>
<dbReference type="CDD" id="cd01990">
    <property type="entry name" value="LarE-like"/>
    <property type="match status" value="1"/>
</dbReference>
<organism evidence="3 4">
    <name type="scientific">Blautia pseudococcoides</name>
    <dbReference type="NCBI Taxonomy" id="1796616"/>
    <lineage>
        <taxon>Bacteria</taxon>
        <taxon>Bacillati</taxon>
        <taxon>Bacillota</taxon>
        <taxon>Clostridia</taxon>
        <taxon>Lachnospirales</taxon>
        <taxon>Lachnospiraceae</taxon>
        <taxon>Blautia</taxon>
    </lineage>
</organism>
<dbReference type="GO" id="GO:0004066">
    <property type="term" value="F:asparagine synthase (glutamine-hydrolyzing) activity"/>
    <property type="evidence" value="ECO:0007669"/>
    <property type="project" value="InterPro"/>
</dbReference>
<evidence type="ECO:0000313" key="4">
    <source>
        <dbReference type="Proteomes" id="UP000092574"/>
    </source>
</evidence>
<dbReference type="NCBIfam" id="TIGR00268">
    <property type="entry name" value="ATP-dependent sacrificial sulfur transferase LarE"/>
    <property type="match status" value="1"/>
</dbReference>
<dbReference type="Proteomes" id="UP000092574">
    <property type="component" value="Chromosome"/>
</dbReference>
<dbReference type="InterPro" id="IPR052188">
    <property type="entry name" value="Ni-pincer_cofactor_biosynth"/>
</dbReference>
<keyword evidence="4" id="KW-1185">Reference proteome</keyword>
<feature type="active site" description="Nucleophile and sulfur donor" evidence="1">
    <location>
        <position position="181"/>
    </location>
</feature>
<dbReference type="SUPFAM" id="SSF52402">
    <property type="entry name" value="Adenine nucleotide alpha hydrolases-like"/>
    <property type="match status" value="1"/>
</dbReference>
<dbReference type="EMBL" id="CP015405">
    <property type="protein sequence ID" value="ANU75191.1"/>
    <property type="molecule type" value="Genomic_DNA"/>
</dbReference>
<dbReference type="GO" id="GO:0016783">
    <property type="term" value="F:sulfurtransferase activity"/>
    <property type="evidence" value="ECO:0007669"/>
    <property type="project" value="InterPro"/>
</dbReference>
<dbReference type="OrthoDB" id="9776919at2"/>
<dbReference type="InterPro" id="IPR005232">
    <property type="entry name" value="LarE"/>
</dbReference>
<sequence>MEQKFTEKEETLFSIMKKYIGEDVCIAFSGGTDSSLLLKVAVECAKKDTKIYAVTFDTVLHPSCDLEIAKKVAKEMGAIHQVIFINELENSDIRHNPVDRCYQCKKMLFKNLTAFAEKVHAATVLEGTNEDDLHVYRPGLKAVRELGVKSPLAEAGLTKQEVRSLAHKLGISVANRPAAPCLATRLPYGADLQPELLRMLERGETYLKEAGFSVVRLRLHGNIARIEIPVSDFAAFLEKREEITGKLKAMGFSYITLDMEGFRSGSMDETLQERKVEK</sequence>
<reference evidence="3" key="1">
    <citation type="submission" date="2017-04" db="EMBL/GenBank/DDBJ databases">
        <title>Complete Genome Sequences of Twelve Strains of a Stable Defined Moderately Diverse Mouse Microbiota 2 (sDMDMm2).</title>
        <authorList>
            <person name="Uchimura Y."/>
            <person name="Wyss M."/>
            <person name="Brugiroux S."/>
            <person name="Limenitakis J.P."/>
            <person name="Stecher B."/>
            <person name="McCoy K.D."/>
            <person name="Macpherson A.J."/>
        </authorList>
    </citation>
    <scope>NUCLEOTIDE SEQUENCE</scope>
    <source>
        <strain evidence="3">YL58</strain>
    </source>
</reference>
<accession>A0A1C7I6G5</accession>
<dbReference type="PANTHER" id="PTHR43169">
    <property type="entry name" value="EXSB FAMILY PROTEIN"/>
    <property type="match status" value="1"/>
</dbReference>
<evidence type="ECO:0000259" key="2">
    <source>
        <dbReference type="Pfam" id="PF00733"/>
    </source>
</evidence>
<protein>
    <submittedName>
        <fullName evidence="3">TIGR00268 family protein</fullName>
    </submittedName>
</protein>
<dbReference type="RefSeq" id="WP_065541404.1">
    <property type="nucleotide sequence ID" value="NZ_CP015405.2"/>
</dbReference>
<dbReference type="InterPro" id="IPR001962">
    <property type="entry name" value="Asn_synthase"/>
</dbReference>
<evidence type="ECO:0000256" key="1">
    <source>
        <dbReference type="PIRSR" id="PIRSR006661-1"/>
    </source>
</evidence>
<dbReference type="AlphaFoldDB" id="A0A1C7I6G5"/>
<dbReference type="Pfam" id="PF00733">
    <property type="entry name" value="Asn_synthase"/>
    <property type="match status" value="1"/>
</dbReference>
<dbReference type="GO" id="GO:0006529">
    <property type="term" value="P:asparagine biosynthetic process"/>
    <property type="evidence" value="ECO:0007669"/>
    <property type="project" value="InterPro"/>
</dbReference>
<dbReference type="PANTHER" id="PTHR43169:SF2">
    <property type="entry name" value="NAD_GMP SYNTHASE DOMAIN-CONTAINING PROTEIN"/>
    <property type="match status" value="1"/>
</dbReference>
<dbReference type="KEGG" id="byl:A4V09_05110"/>
<proteinExistence type="predicted"/>
<dbReference type="InterPro" id="IPR014729">
    <property type="entry name" value="Rossmann-like_a/b/a_fold"/>
</dbReference>
<dbReference type="STRING" id="1796616.A4V09_05110"/>
<feature type="domain" description="Asparagine synthetase" evidence="2">
    <location>
        <begin position="23"/>
        <end position="92"/>
    </location>
</feature>
<evidence type="ECO:0000313" key="3">
    <source>
        <dbReference type="EMBL" id="ANU75191.1"/>
    </source>
</evidence>
<gene>
    <name evidence="3" type="ORF">A4V09_05110</name>
</gene>
<name>A0A1C7I6G5_9FIRM</name>